<dbReference type="RefSeq" id="WP_066287573.1">
    <property type="nucleotide sequence ID" value="NZ_CP016761.1"/>
</dbReference>
<gene>
    <name evidence="1" type="ORF">ABE41_006175</name>
</gene>
<name>A0A1B1Z289_9BACL</name>
<proteinExistence type="predicted"/>
<organism evidence="1 2">
    <name type="scientific">Fictibacillus arsenicus</name>
    <dbReference type="NCBI Taxonomy" id="255247"/>
    <lineage>
        <taxon>Bacteria</taxon>
        <taxon>Bacillati</taxon>
        <taxon>Bacillota</taxon>
        <taxon>Bacilli</taxon>
        <taxon>Bacillales</taxon>
        <taxon>Fictibacillaceae</taxon>
        <taxon>Fictibacillus</taxon>
    </lineage>
</organism>
<evidence type="ECO:0000313" key="2">
    <source>
        <dbReference type="Proteomes" id="UP000077412"/>
    </source>
</evidence>
<dbReference type="AlphaFoldDB" id="A0A1B1Z289"/>
<dbReference type="Proteomes" id="UP000077412">
    <property type="component" value="Chromosome"/>
</dbReference>
<dbReference type="EMBL" id="CP016761">
    <property type="protein sequence ID" value="ANX11588.1"/>
    <property type="molecule type" value="Genomic_DNA"/>
</dbReference>
<evidence type="ECO:0000313" key="1">
    <source>
        <dbReference type="EMBL" id="ANX11588.1"/>
    </source>
</evidence>
<reference evidence="1 2" key="1">
    <citation type="submission" date="2016-08" db="EMBL/GenBank/DDBJ databases">
        <title>Complete genome sequence of Fictibacillus arsenicus G25-54, a strain with toxicity to nematodes and a potential arsenic-resistance activity.</title>
        <authorList>
            <person name="Zheng Z."/>
        </authorList>
    </citation>
    <scope>NUCLEOTIDE SEQUENCE [LARGE SCALE GENOMIC DNA]</scope>
    <source>
        <strain evidence="1 2">G25-54</strain>
    </source>
</reference>
<protein>
    <submittedName>
        <fullName evidence="1">Uncharacterized protein</fullName>
    </submittedName>
</protein>
<sequence length="80" mass="9626">MAHRVYPVESHYLIEIDTCEDDKVTKTWIWDVYIASDGKKDYRGRAKESTGEYEISWTVLRDHDLLQEMIRHCQMVMFEI</sequence>
<dbReference type="KEGG" id="far:ABE41_006175"/>
<dbReference type="OrthoDB" id="2931998at2"/>
<keyword evidence="2" id="KW-1185">Reference proteome</keyword>
<accession>A0A1B1Z289</accession>